<reference evidence="1 2" key="1">
    <citation type="journal article" date="2012" name="Proc. Natl. Acad. Sci. U.S.A.">
        <title>Antigenic diversity is generated by distinct evolutionary mechanisms in African trypanosome species.</title>
        <authorList>
            <person name="Jackson A.P."/>
            <person name="Berry A."/>
            <person name="Aslett M."/>
            <person name="Allison H.C."/>
            <person name="Burton P."/>
            <person name="Vavrova-Anderson J."/>
            <person name="Brown R."/>
            <person name="Browne H."/>
            <person name="Corton N."/>
            <person name="Hauser H."/>
            <person name="Gamble J."/>
            <person name="Gilderthorp R."/>
            <person name="Marcello L."/>
            <person name="McQuillan J."/>
            <person name="Otto T.D."/>
            <person name="Quail M.A."/>
            <person name="Sanders M.J."/>
            <person name="van Tonder A."/>
            <person name="Ginger M.L."/>
            <person name="Field M.C."/>
            <person name="Barry J.D."/>
            <person name="Hertz-Fowler C."/>
            <person name="Berriman M."/>
        </authorList>
    </citation>
    <scope>NUCLEOTIDE SEQUENCE</scope>
    <source>
        <strain evidence="1 2">Y486</strain>
    </source>
</reference>
<gene>
    <name evidence="1" type="ORF">TvY486_0023810</name>
</gene>
<evidence type="ECO:0000313" key="1">
    <source>
        <dbReference type="EMBL" id="CCD19670.1"/>
    </source>
</evidence>
<dbReference type="PANTHER" id="PTHR13318">
    <property type="entry name" value="PARTNER OF PAIRED, ISOFORM B-RELATED"/>
    <property type="match status" value="1"/>
</dbReference>
<dbReference type="SMART" id="SM00367">
    <property type="entry name" value="LRR_CC"/>
    <property type="match status" value="11"/>
</dbReference>
<dbReference type="Proteomes" id="UP000009027">
    <property type="component" value="Unassembled WGS sequence"/>
</dbReference>
<dbReference type="VEuPathDB" id="TriTrypDB:TvY486_0023810"/>
<dbReference type="EMBL" id="CAEX01003899">
    <property type="protein sequence ID" value="CCD19670.1"/>
    <property type="molecule type" value="Genomic_DNA"/>
</dbReference>
<dbReference type="Gene3D" id="3.80.10.10">
    <property type="entry name" value="Ribonuclease Inhibitor"/>
    <property type="match status" value="11"/>
</dbReference>
<dbReference type="GO" id="GO:0019005">
    <property type="term" value="C:SCF ubiquitin ligase complex"/>
    <property type="evidence" value="ECO:0007669"/>
    <property type="project" value="TreeGrafter"/>
</dbReference>
<evidence type="ECO:0008006" key="3">
    <source>
        <dbReference type="Google" id="ProtNLM"/>
    </source>
</evidence>
<dbReference type="AlphaFoldDB" id="F9WQ43"/>
<keyword evidence="2" id="KW-1185">Reference proteome</keyword>
<dbReference type="InterPro" id="IPR032675">
    <property type="entry name" value="LRR_dom_sf"/>
</dbReference>
<dbReference type="InterPro" id="IPR006553">
    <property type="entry name" value="Leu-rich_rpt_Cys-con_subtyp"/>
</dbReference>
<protein>
    <recommendedName>
        <fullName evidence="3">Leucine-rich repeat protein (LRRP)</fullName>
    </recommendedName>
</protein>
<organism evidence="1 2">
    <name type="scientific">Trypanosoma vivax (strain Y486)</name>
    <dbReference type="NCBI Taxonomy" id="1055687"/>
    <lineage>
        <taxon>Eukaryota</taxon>
        <taxon>Discoba</taxon>
        <taxon>Euglenozoa</taxon>
        <taxon>Kinetoplastea</taxon>
        <taxon>Metakinetoplastina</taxon>
        <taxon>Trypanosomatida</taxon>
        <taxon>Trypanosomatidae</taxon>
        <taxon>Trypanosoma</taxon>
        <taxon>Duttonella</taxon>
    </lineage>
</organism>
<dbReference type="GO" id="GO:0031146">
    <property type="term" value="P:SCF-dependent proteasomal ubiquitin-dependent protein catabolic process"/>
    <property type="evidence" value="ECO:0007669"/>
    <property type="project" value="TreeGrafter"/>
</dbReference>
<name>F9WQ43_TRYVY</name>
<dbReference type="SUPFAM" id="SSF52058">
    <property type="entry name" value="L domain-like"/>
    <property type="match status" value="3"/>
</dbReference>
<evidence type="ECO:0000313" key="2">
    <source>
        <dbReference type="Proteomes" id="UP000009027"/>
    </source>
</evidence>
<proteinExistence type="predicted"/>
<accession>F9WQ43</accession>
<sequence length="840" mass="95538">MRSLEMLDLNDCTGIVRGLHVLCGLTTLQELCLWQLCVDDALLRDLTCHERLRELSLNSCTRITDVSPLARMRSLEILNLNDCTGIVRGLHVLCGLTTLQELCLANVNVDDAFVRDLTCHERLRRLSLNSCTRITDVSPLARMRSLEMLNLNDCTGIVRGLHELCGLTTLQELYLPKVYVDDAFLRDLTCHERLRRLSLNSCTRITDVSPLARMRSLEMLDLNGCIGIVRGLHELCGLTTLQELYLWQLCVDNAFLRDLTCHERLRRLSLNSCTRITDVSPLARMRSLEMLDLNDCTGIVRGLHELCGLTTLQELYLWQLCVDDAFLRDLTCHERLRRLSLNSCTRITDVSPLARMRSLENLDLNDCTGIVRGLHVLCGLTTLQELCLWQLCVDDAFVRDLTCHERLRRLSLNSCTRITNVSPLARMRSLEILNLNGCTGIVRGLHVLCGLTTLQELYLWQLCVDDAFLRDLTCHERLRRLSLNSCTRITDVSPLARMRSLEMLDLNGCTGIVRGLHVLCGLTTLQELCLAEVPVNDALLRDLTCHERLRELSLNSCTRITDVSPLARMRSLEMLDLNDCTGIVRGLHELCGLTTLQELCLWQLCVDNAFLRDLTCHERLRRLSLNSCTRITDVSPLARMRSLEMLDLNGCIGIVRGLHELCGLTTLQELYLWQLCVDNAFLRDLTCHERLRRLSLNSCTRITDVSPLARMRSLEMLDLNDCTGIVRGLHELCGLTTLQELYLWQLCVDDAFLRDLTCHERLRRLSLNSCTRITDVSPLARMRSLEMLDLNGCIGIVRGLHVLCGLTTLQELCLANVNVDDAFVRGLACHERLRKMRLHL</sequence>